<gene>
    <name evidence="1" type="ORF">H9K75_03355</name>
</gene>
<dbReference type="RefSeq" id="WP_187724763.1">
    <property type="nucleotide sequence ID" value="NZ_CP060783.1"/>
</dbReference>
<evidence type="ECO:0000313" key="1">
    <source>
        <dbReference type="EMBL" id="QNP49171.1"/>
    </source>
</evidence>
<protein>
    <submittedName>
        <fullName evidence="1">Uncharacterized protein</fullName>
    </submittedName>
</protein>
<reference evidence="1 2" key="1">
    <citation type="submission" date="2020-08" db="EMBL/GenBank/DDBJ databases">
        <title>Genome sequence of Diaphorobacter aerolatus KACC 16536T.</title>
        <authorList>
            <person name="Hyun D.-W."/>
            <person name="Bae J.-W."/>
        </authorList>
    </citation>
    <scope>NUCLEOTIDE SEQUENCE [LARGE SCALE GENOMIC DNA]</scope>
    <source>
        <strain evidence="1 2">KACC 16536</strain>
    </source>
</reference>
<dbReference type="AlphaFoldDB" id="A0A7H0GLK5"/>
<evidence type="ECO:0000313" key="2">
    <source>
        <dbReference type="Proteomes" id="UP000516028"/>
    </source>
</evidence>
<dbReference type="EMBL" id="CP060783">
    <property type="protein sequence ID" value="QNP49171.1"/>
    <property type="molecule type" value="Genomic_DNA"/>
</dbReference>
<accession>A0A7H0GLK5</accession>
<dbReference type="KEGG" id="daer:H9K75_03355"/>
<sequence>MSMQTGVADTPGGDISLANASIDTRGVQPAEGGAVSLRSGRVSLRGTSIRSGAGDVSVIGSNANDNGVALLDEPSDSLVNRIETTTGDVVIRGRASGIDTEGYSSGVQLGSRSSIASSGGGTIEVTGSHAGRGQECGFWRGRAMRSAARAT</sequence>
<organism evidence="1 2">
    <name type="scientific">Diaphorobacter aerolatus</name>
    <dbReference type="NCBI Taxonomy" id="1288495"/>
    <lineage>
        <taxon>Bacteria</taxon>
        <taxon>Pseudomonadati</taxon>
        <taxon>Pseudomonadota</taxon>
        <taxon>Betaproteobacteria</taxon>
        <taxon>Burkholderiales</taxon>
        <taxon>Comamonadaceae</taxon>
        <taxon>Diaphorobacter</taxon>
    </lineage>
</organism>
<keyword evidence="2" id="KW-1185">Reference proteome</keyword>
<dbReference type="Proteomes" id="UP000516028">
    <property type="component" value="Chromosome"/>
</dbReference>
<name>A0A7H0GLK5_9BURK</name>
<proteinExistence type="predicted"/>